<reference evidence="2" key="1">
    <citation type="journal article" date="2022" name="Nat. Commun.">
        <title>Chromosome evolution and the genetic basis of agronomically important traits in greater yam.</title>
        <authorList>
            <person name="Bredeson J.V."/>
            <person name="Lyons J.B."/>
            <person name="Oniyinde I.O."/>
            <person name="Okereke N.R."/>
            <person name="Kolade O."/>
            <person name="Nnabue I."/>
            <person name="Nwadili C.O."/>
            <person name="Hribova E."/>
            <person name="Parker M."/>
            <person name="Nwogha J."/>
            <person name="Shu S."/>
            <person name="Carlson J."/>
            <person name="Kariba R."/>
            <person name="Muthemba S."/>
            <person name="Knop K."/>
            <person name="Barton G.J."/>
            <person name="Sherwood A.V."/>
            <person name="Lopez-Montes A."/>
            <person name="Asiedu R."/>
            <person name="Jamnadass R."/>
            <person name="Muchugi A."/>
            <person name="Goodstein D."/>
            <person name="Egesi C.N."/>
            <person name="Featherston J."/>
            <person name="Asfaw A."/>
            <person name="Simpson G.G."/>
            <person name="Dolezel J."/>
            <person name="Hendre P.S."/>
            <person name="Van Deynze A."/>
            <person name="Kumar P.L."/>
            <person name="Obidiegwu J.E."/>
            <person name="Bhattacharjee R."/>
            <person name="Rokhsar D.S."/>
        </authorList>
    </citation>
    <scope>NUCLEOTIDE SEQUENCE [LARGE SCALE GENOMIC DNA]</scope>
    <source>
        <strain evidence="2">cv. TDa95/00328</strain>
    </source>
</reference>
<keyword evidence="2" id="KW-1185">Reference proteome</keyword>
<dbReference type="EMBL" id="CM037021">
    <property type="protein sequence ID" value="KAH7669074.1"/>
    <property type="molecule type" value="Genomic_DNA"/>
</dbReference>
<dbReference type="Proteomes" id="UP000827976">
    <property type="component" value="Chromosome 11"/>
</dbReference>
<sequence length="424" mass="48660">MGGERRRSSSPASDRRQWKRIFGTLVEMLRSQQSQIETLADDRQHLETYVRAQHDSWVSRSCILESQISQMKEEEAKRRLMESAWLDLAVGMKQREALCYKNLLELSETDLEDFRECVEVLSAHVSELKEKLEGQKDKEVDGEEMKDGSKRNVENAQEEEKSKRTLKLEIKKLKQAHKILSSKKEAEITALLSEKDFVWNQLRKMESDYIAIVKTKKIEVDQANEAVQKLQTNIENLQMSNSEKDKAIARLETERSILELDVRRCNEEVQRAKEKGEALQLEVNKLHAATKEKDKLINKLRKDVAKLEMNVKQCPIDKNRLSIDLESQRSSRNASVTPVGSHLRISSGKRKWCSANSRACQMNRDTYTYDNSGPRTAVAPSRLRRCSKRVEIKNISISKPESPALFSSNFKIPKLKVSAAAVVS</sequence>
<organism evidence="1 2">
    <name type="scientific">Dioscorea alata</name>
    <name type="common">Purple yam</name>
    <dbReference type="NCBI Taxonomy" id="55571"/>
    <lineage>
        <taxon>Eukaryota</taxon>
        <taxon>Viridiplantae</taxon>
        <taxon>Streptophyta</taxon>
        <taxon>Embryophyta</taxon>
        <taxon>Tracheophyta</taxon>
        <taxon>Spermatophyta</taxon>
        <taxon>Magnoliopsida</taxon>
        <taxon>Liliopsida</taxon>
        <taxon>Dioscoreales</taxon>
        <taxon>Dioscoreaceae</taxon>
        <taxon>Dioscorea</taxon>
    </lineage>
</organism>
<name>A0ACB7V686_DIOAL</name>
<proteinExistence type="predicted"/>
<accession>A0ACB7V686</accession>
<protein>
    <submittedName>
        <fullName evidence="1">Uncharacterized protein</fullName>
    </submittedName>
</protein>
<evidence type="ECO:0000313" key="1">
    <source>
        <dbReference type="EMBL" id="KAH7669074.1"/>
    </source>
</evidence>
<comment type="caution">
    <text evidence="1">The sequence shown here is derived from an EMBL/GenBank/DDBJ whole genome shotgun (WGS) entry which is preliminary data.</text>
</comment>
<evidence type="ECO:0000313" key="2">
    <source>
        <dbReference type="Proteomes" id="UP000827976"/>
    </source>
</evidence>
<gene>
    <name evidence="1" type="ORF">IHE45_11G053000</name>
</gene>